<keyword evidence="2" id="KW-0326">Glycosidase</keyword>
<dbReference type="EC" id="3.2.1.183" evidence="2"/>
<dbReference type="PANTHER" id="PTHR43174:SF3">
    <property type="entry name" value="UDP-N-ACETYLGLUCOSAMINE 2-EPIMERASE"/>
    <property type="match status" value="1"/>
</dbReference>
<dbReference type="InterPro" id="IPR029767">
    <property type="entry name" value="WecB-like"/>
</dbReference>
<dbReference type="NCBIfam" id="TIGR03568">
    <property type="entry name" value="NeuC_NnaA"/>
    <property type="match status" value="1"/>
</dbReference>
<dbReference type="Pfam" id="PF02350">
    <property type="entry name" value="Epimerase_2"/>
    <property type="match status" value="1"/>
</dbReference>
<dbReference type="RefSeq" id="WP_265258822.1">
    <property type="nucleotide sequence ID" value="NZ_QZCV01000003.1"/>
</dbReference>
<gene>
    <name evidence="2" type="primary">neuC</name>
    <name evidence="2" type="ORF">D5039_02120</name>
</gene>
<dbReference type="Proteomes" id="UP001208935">
    <property type="component" value="Unassembled WGS sequence"/>
</dbReference>
<dbReference type="SUPFAM" id="SSF53756">
    <property type="entry name" value="UDP-Glycosyltransferase/glycogen phosphorylase"/>
    <property type="match status" value="1"/>
</dbReference>
<dbReference type="PANTHER" id="PTHR43174">
    <property type="entry name" value="UDP-N-ACETYLGLUCOSAMINE 2-EPIMERASE"/>
    <property type="match status" value="1"/>
</dbReference>
<sequence>MPSVCFVTLSRSDYASLRPVALAALADPAIDLRLIAGGSHALARYGNTLEQIRADGLPLHAVARFLHETDDSPSELAAAYARAVAQFVPILTEQRPDYVFVIGDRWELLAVVSAAAMLQIPIVHHSGGDITQGSSDNQTRYALSTLAHLHLVALPEHRERLLRMGEQDWRVITTGEPALTALAAQDRIAPDVHGRFGLRPGEPFVLATFHPTSFDSAPPERQVEVFLQALDGIACAVVLTAPNPDPASALFLARYRAYAAAHPNVRLYDSLGTRHYYAAMAQAQYMIGNSSSGLWESASFRLPVVNVGPRQQGRVHGSNVLHCDLDPQAIAAAIARATDPAWRTGLDGNNPYVKHDTLALILNCFKHPWDRGRLLAKRFMDPLTQRSA</sequence>
<dbReference type="InterPro" id="IPR003331">
    <property type="entry name" value="UDP_GlcNAc_Epimerase_2_dom"/>
</dbReference>
<reference evidence="3" key="1">
    <citation type="submission" date="2023-07" db="EMBL/GenBank/DDBJ databases">
        <title>Verminephrobacter genomes.</title>
        <authorList>
            <person name="Lund M.B."/>
        </authorList>
    </citation>
    <scope>NUCLEOTIDE SEQUENCE [LARGE SCALE GENOMIC DNA]</scope>
    <source>
        <strain evidence="3">AtM5-05</strain>
    </source>
</reference>
<dbReference type="InterPro" id="IPR020004">
    <property type="entry name" value="UDP-GlcNAc_Epase"/>
</dbReference>
<proteinExistence type="predicted"/>
<dbReference type="GO" id="GO:0016798">
    <property type="term" value="F:hydrolase activity, acting on glycosyl bonds"/>
    <property type="evidence" value="ECO:0007669"/>
    <property type="project" value="UniProtKB-KW"/>
</dbReference>
<evidence type="ECO:0000313" key="2">
    <source>
        <dbReference type="EMBL" id="MCW5320012.1"/>
    </source>
</evidence>
<comment type="caution">
    <text evidence="2">The sequence shown here is derived from an EMBL/GenBank/DDBJ whole genome shotgun (WGS) entry which is preliminary data.</text>
</comment>
<evidence type="ECO:0000313" key="3">
    <source>
        <dbReference type="Proteomes" id="UP001208935"/>
    </source>
</evidence>
<dbReference type="EMBL" id="QZCW01000001">
    <property type="protein sequence ID" value="MCW5320012.1"/>
    <property type="molecule type" value="Genomic_DNA"/>
</dbReference>
<keyword evidence="2" id="KW-0378">Hydrolase</keyword>
<feature type="domain" description="UDP-N-acetylglucosamine 2-epimerase" evidence="1">
    <location>
        <begin position="26"/>
        <end position="363"/>
    </location>
</feature>
<organism evidence="2 3">
    <name type="scientific">Verminephrobacter aporrectodeae subsp. tuberculatae</name>
    <dbReference type="NCBI Taxonomy" id="1110392"/>
    <lineage>
        <taxon>Bacteria</taxon>
        <taxon>Pseudomonadati</taxon>
        <taxon>Pseudomonadota</taxon>
        <taxon>Betaproteobacteria</taxon>
        <taxon>Burkholderiales</taxon>
        <taxon>Comamonadaceae</taxon>
        <taxon>Verminephrobacter</taxon>
    </lineage>
</organism>
<protein>
    <submittedName>
        <fullName evidence="2">UDP-N-acetylglucosamine 2-epimerase (Hydrolyzing)</fullName>
        <ecNumber evidence="2">3.2.1.183</ecNumber>
    </submittedName>
</protein>
<keyword evidence="3" id="KW-1185">Reference proteome</keyword>
<dbReference type="Gene3D" id="3.40.50.2000">
    <property type="entry name" value="Glycogen Phosphorylase B"/>
    <property type="match status" value="2"/>
</dbReference>
<evidence type="ECO:0000259" key="1">
    <source>
        <dbReference type="Pfam" id="PF02350"/>
    </source>
</evidence>
<accession>A0ABT3KNY3</accession>
<name>A0ABT3KNY3_9BURK</name>